<reference evidence="4" key="1">
    <citation type="submission" date="2016-10" db="EMBL/GenBank/DDBJ databases">
        <authorList>
            <person name="Varghese N."/>
            <person name="Submissions S."/>
        </authorList>
    </citation>
    <scope>NUCLEOTIDE SEQUENCE [LARGE SCALE GENOMIC DNA]</scope>
    <source>
        <strain evidence="4">DSM 44142</strain>
    </source>
</reference>
<evidence type="ECO:0000256" key="1">
    <source>
        <dbReference type="SAM" id="Phobius"/>
    </source>
</evidence>
<dbReference type="STRING" id="47312.SAMN04489765_0190"/>
<name>A0A1H1AF22_9ACTN</name>
<evidence type="ECO:0000313" key="3">
    <source>
        <dbReference type="EMBL" id="SDQ38181.1"/>
    </source>
</evidence>
<gene>
    <name evidence="3" type="ORF">SAMN04489765_0190</name>
</gene>
<dbReference type="Proteomes" id="UP000183053">
    <property type="component" value="Unassembled WGS sequence"/>
</dbReference>
<proteinExistence type="predicted"/>
<dbReference type="RefSeq" id="WP_082756333.1">
    <property type="nucleotide sequence ID" value="NZ_FNLF01000002.1"/>
</dbReference>
<evidence type="ECO:0000313" key="4">
    <source>
        <dbReference type="Proteomes" id="UP000183053"/>
    </source>
</evidence>
<dbReference type="OrthoDB" id="9799383at2"/>
<protein>
    <recommendedName>
        <fullName evidence="2">Inner membrane protein YgaP-like transmembrane domain-containing protein</fullName>
    </recommendedName>
</protein>
<dbReference type="EMBL" id="FNLF01000002">
    <property type="protein sequence ID" value="SDQ38181.1"/>
    <property type="molecule type" value="Genomic_DNA"/>
</dbReference>
<dbReference type="InterPro" id="IPR021309">
    <property type="entry name" value="YgaP-like_TM"/>
</dbReference>
<accession>A0A1H1AF22</accession>
<feature type="transmembrane region" description="Helical" evidence="1">
    <location>
        <begin position="35"/>
        <end position="58"/>
    </location>
</feature>
<keyword evidence="4" id="KW-1185">Reference proteome</keyword>
<keyword evidence="1" id="KW-1133">Transmembrane helix</keyword>
<sequence>MRKLAIDRAVLLLAGTLNLTGVALSVTASSWWILLALFVSVNLIQSSLTGFCPAARLLTKTGMRSGKAF</sequence>
<dbReference type="AlphaFoldDB" id="A0A1H1AF22"/>
<dbReference type="Gene3D" id="6.10.140.1340">
    <property type="match status" value="1"/>
</dbReference>
<keyword evidence="1" id="KW-0472">Membrane</keyword>
<dbReference type="Pfam" id="PF11127">
    <property type="entry name" value="YgaP-like_TM"/>
    <property type="match status" value="1"/>
</dbReference>
<organism evidence="3 4">
    <name type="scientific">Tsukamurella pulmonis</name>
    <dbReference type="NCBI Taxonomy" id="47312"/>
    <lineage>
        <taxon>Bacteria</taxon>
        <taxon>Bacillati</taxon>
        <taxon>Actinomycetota</taxon>
        <taxon>Actinomycetes</taxon>
        <taxon>Mycobacteriales</taxon>
        <taxon>Tsukamurellaceae</taxon>
        <taxon>Tsukamurella</taxon>
    </lineage>
</organism>
<keyword evidence="1" id="KW-0812">Transmembrane</keyword>
<feature type="domain" description="Inner membrane protein YgaP-like transmembrane" evidence="2">
    <location>
        <begin position="6"/>
        <end position="59"/>
    </location>
</feature>
<evidence type="ECO:0000259" key="2">
    <source>
        <dbReference type="Pfam" id="PF11127"/>
    </source>
</evidence>